<dbReference type="AlphaFoldDB" id="X1IX36"/>
<evidence type="ECO:0000313" key="1">
    <source>
        <dbReference type="EMBL" id="GAH73820.1"/>
    </source>
</evidence>
<dbReference type="EMBL" id="BARU01031364">
    <property type="protein sequence ID" value="GAH73820.1"/>
    <property type="molecule type" value="Genomic_DNA"/>
</dbReference>
<name>X1IX36_9ZZZZ</name>
<proteinExistence type="predicted"/>
<sequence>DQIPGTWVRAGGKDFLDTETSDPAFAAKYLEAFEKLKERGCIVHESGYLFMLTGSGFEKARELAAKRRNESDTLGAQEQNK</sequence>
<organism evidence="1">
    <name type="scientific">marine sediment metagenome</name>
    <dbReference type="NCBI Taxonomy" id="412755"/>
    <lineage>
        <taxon>unclassified sequences</taxon>
        <taxon>metagenomes</taxon>
        <taxon>ecological metagenomes</taxon>
    </lineage>
</organism>
<accession>X1IX36</accession>
<reference evidence="1" key="1">
    <citation type="journal article" date="2014" name="Front. Microbiol.">
        <title>High frequency of phylogenetically diverse reductive dehalogenase-homologous genes in deep subseafloor sedimentary metagenomes.</title>
        <authorList>
            <person name="Kawai M."/>
            <person name="Futagami T."/>
            <person name="Toyoda A."/>
            <person name="Takaki Y."/>
            <person name="Nishi S."/>
            <person name="Hori S."/>
            <person name="Arai W."/>
            <person name="Tsubouchi T."/>
            <person name="Morono Y."/>
            <person name="Uchiyama I."/>
            <person name="Ito T."/>
            <person name="Fujiyama A."/>
            <person name="Inagaki F."/>
            <person name="Takami H."/>
        </authorList>
    </citation>
    <scope>NUCLEOTIDE SEQUENCE</scope>
    <source>
        <strain evidence="1">Expedition CK06-06</strain>
    </source>
</reference>
<gene>
    <name evidence="1" type="ORF">S03H2_49620</name>
</gene>
<protein>
    <submittedName>
        <fullName evidence="1">Uncharacterized protein</fullName>
    </submittedName>
</protein>
<feature type="non-terminal residue" evidence="1">
    <location>
        <position position="1"/>
    </location>
</feature>
<comment type="caution">
    <text evidence="1">The sequence shown here is derived from an EMBL/GenBank/DDBJ whole genome shotgun (WGS) entry which is preliminary data.</text>
</comment>